<feature type="domain" description="Fumarylacetoacetase-like C-terminal" evidence="3">
    <location>
        <begin position="85"/>
        <end position="314"/>
    </location>
</feature>
<proteinExistence type="inferred from homology"/>
<dbReference type="AlphaFoldDB" id="A0A1H0S6Y5"/>
<keyword evidence="5" id="KW-1185">Reference proteome</keyword>
<dbReference type="Pfam" id="PF01557">
    <property type="entry name" value="FAA_hydrolase"/>
    <property type="match status" value="1"/>
</dbReference>
<dbReference type="PANTHER" id="PTHR42796:SF4">
    <property type="entry name" value="FUMARYLACETOACETATE HYDROLASE DOMAIN-CONTAINING PROTEIN 2A"/>
    <property type="match status" value="1"/>
</dbReference>
<name>A0A1H0S6Y5_9ACTN</name>
<keyword evidence="2" id="KW-0479">Metal-binding</keyword>
<dbReference type="Proteomes" id="UP000199497">
    <property type="component" value="Unassembled WGS sequence"/>
</dbReference>
<comment type="similarity">
    <text evidence="1">Belongs to the FAH family.</text>
</comment>
<protein>
    <submittedName>
        <fullName evidence="4">2-keto-4-pentenoate hydratase/2-oxohepta-3-ene-1,7-dioic acid hydratase (Catechol pathway)</fullName>
    </submittedName>
</protein>
<evidence type="ECO:0000313" key="5">
    <source>
        <dbReference type="Proteomes" id="UP000199497"/>
    </source>
</evidence>
<dbReference type="GO" id="GO:0044281">
    <property type="term" value="P:small molecule metabolic process"/>
    <property type="evidence" value="ECO:0007669"/>
    <property type="project" value="UniProtKB-ARBA"/>
</dbReference>
<dbReference type="RefSeq" id="WP_211481203.1">
    <property type="nucleotide sequence ID" value="NZ_FNJR01000003.1"/>
</dbReference>
<dbReference type="Gene3D" id="3.90.850.10">
    <property type="entry name" value="Fumarylacetoacetase-like, C-terminal domain"/>
    <property type="match status" value="1"/>
</dbReference>
<evidence type="ECO:0000313" key="4">
    <source>
        <dbReference type="EMBL" id="SDP37427.1"/>
    </source>
</evidence>
<dbReference type="PANTHER" id="PTHR42796">
    <property type="entry name" value="FUMARYLACETOACETATE HYDROLASE DOMAIN-CONTAINING PROTEIN 2A-RELATED"/>
    <property type="match status" value="1"/>
</dbReference>
<dbReference type="InterPro" id="IPR036663">
    <property type="entry name" value="Fumarylacetoacetase_C_sf"/>
</dbReference>
<dbReference type="STRING" id="405564.SAMN04487905_103408"/>
<evidence type="ECO:0000259" key="3">
    <source>
        <dbReference type="Pfam" id="PF01557"/>
    </source>
</evidence>
<gene>
    <name evidence="4" type="ORF">SAMN04487905_103408</name>
</gene>
<dbReference type="EMBL" id="FNJR01000003">
    <property type="protein sequence ID" value="SDP37427.1"/>
    <property type="molecule type" value="Genomic_DNA"/>
</dbReference>
<evidence type="ECO:0000256" key="2">
    <source>
        <dbReference type="ARBA" id="ARBA00022723"/>
    </source>
</evidence>
<evidence type="ECO:0000256" key="1">
    <source>
        <dbReference type="ARBA" id="ARBA00010211"/>
    </source>
</evidence>
<organism evidence="4 5">
    <name type="scientific">Actinopolyspora xinjiangensis</name>
    <dbReference type="NCBI Taxonomy" id="405564"/>
    <lineage>
        <taxon>Bacteria</taxon>
        <taxon>Bacillati</taxon>
        <taxon>Actinomycetota</taxon>
        <taxon>Actinomycetes</taxon>
        <taxon>Actinopolysporales</taxon>
        <taxon>Actinopolysporaceae</taxon>
        <taxon>Actinopolyspora</taxon>
    </lineage>
</organism>
<sequence>MAEAGSPFALGTFAAGNEEFPGLVVGDRTLNLSHTPAIPGNVLSIVEAWDAVSPRLAELAADSDSSRWCPLAELSVRAPLRPRQIVQAGANYRTHVIDLAVKHAELGPERTEQQVRAETTAMMDRRAMEGEPYLFAGLPGAVTGPYDEVVLPGYSEQHDWELELAAVIGRRTFRVDRESAPRHVAAYTIANDLTTRDLVFRGDMPEIGTDWLRAKNAPGFLPTGPWLVPSEFVDPGDLRLTLELNDEVMQDESTEDMIFDVAALVSAASRTVELLPGDLVLTGSPAGNGLHHGRLLRPGDVMTSTITGLGTQRTPCVVEEA</sequence>
<dbReference type="InterPro" id="IPR051121">
    <property type="entry name" value="FAH"/>
</dbReference>
<dbReference type="GO" id="GO:0003824">
    <property type="term" value="F:catalytic activity"/>
    <property type="evidence" value="ECO:0007669"/>
    <property type="project" value="InterPro"/>
</dbReference>
<dbReference type="GO" id="GO:0046872">
    <property type="term" value="F:metal ion binding"/>
    <property type="evidence" value="ECO:0007669"/>
    <property type="project" value="UniProtKB-KW"/>
</dbReference>
<reference evidence="5" key="1">
    <citation type="submission" date="2016-10" db="EMBL/GenBank/DDBJ databases">
        <authorList>
            <person name="Varghese N."/>
            <person name="Submissions S."/>
        </authorList>
    </citation>
    <scope>NUCLEOTIDE SEQUENCE [LARGE SCALE GENOMIC DNA]</scope>
    <source>
        <strain evidence="5">DSM 46732</strain>
    </source>
</reference>
<dbReference type="SUPFAM" id="SSF56529">
    <property type="entry name" value="FAH"/>
    <property type="match status" value="1"/>
</dbReference>
<accession>A0A1H0S6Y5</accession>
<dbReference type="InterPro" id="IPR011234">
    <property type="entry name" value="Fumarylacetoacetase-like_C"/>
</dbReference>